<dbReference type="EC" id="3.1.3.7" evidence="9"/>
<dbReference type="GO" id="GO:0008441">
    <property type="term" value="F:3'(2'),5'-bisphosphate nucleotidase activity"/>
    <property type="evidence" value="ECO:0007669"/>
    <property type="project" value="UniProtKB-UniRule"/>
</dbReference>
<dbReference type="PROSITE" id="PS00630">
    <property type="entry name" value="IMP_2"/>
    <property type="match status" value="1"/>
</dbReference>
<feature type="binding site" evidence="9">
    <location>
        <position position="225"/>
    </location>
    <ligand>
        <name>Mg(2+)</name>
        <dbReference type="ChEBI" id="CHEBI:18420"/>
        <label>2</label>
    </ligand>
</feature>
<proteinExistence type="inferred from homology"/>
<evidence type="ECO:0000256" key="8">
    <source>
        <dbReference type="ARBA" id="ARBA00023136"/>
    </source>
</evidence>
<dbReference type="Gene3D" id="3.30.540.10">
    <property type="entry name" value="Fructose-1,6-Bisphosphatase, subunit A, domain 1"/>
    <property type="match status" value="1"/>
</dbReference>
<dbReference type="EMBL" id="BBIO01000019">
    <property type="protein sequence ID" value="GAK46467.1"/>
    <property type="molecule type" value="Genomic_DNA"/>
</dbReference>
<dbReference type="PANTHER" id="PTHR43028">
    <property type="entry name" value="3'(2'),5'-BISPHOSPHATE NUCLEOTIDASE 1"/>
    <property type="match status" value="1"/>
</dbReference>
<keyword evidence="4 9" id="KW-0997">Cell inner membrane</keyword>
<feature type="binding site" evidence="9">
    <location>
        <begin position="91"/>
        <end position="94"/>
    </location>
    <ligand>
        <name>substrate</name>
    </ligand>
</feature>
<feature type="binding site" evidence="9">
    <location>
        <position position="91"/>
    </location>
    <ligand>
        <name>Mg(2+)</name>
        <dbReference type="ChEBI" id="CHEBI:18420"/>
        <label>1</label>
    </ligand>
</feature>
<dbReference type="GO" id="GO:0005886">
    <property type="term" value="C:plasma membrane"/>
    <property type="evidence" value="ECO:0007669"/>
    <property type="project" value="UniProtKB-SubCell"/>
</dbReference>
<feature type="binding site" evidence="9">
    <location>
        <position position="89"/>
    </location>
    <ligand>
        <name>Mg(2+)</name>
        <dbReference type="ChEBI" id="CHEBI:18420"/>
        <label>1</label>
    </ligand>
</feature>
<dbReference type="STRING" id="1333998.M2A_2966"/>
<dbReference type="GO" id="GO:0000103">
    <property type="term" value="P:sulfate assimilation"/>
    <property type="evidence" value="ECO:0007669"/>
    <property type="project" value="TreeGrafter"/>
</dbReference>
<dbReference type="HAMAP" id="MF_02095">
    <property type="entry name" value="CysQ"/>
    <property type="match status" value="1"/>
</dbReference>
<feature type="binding site" evidence="10">
    <location>
        <position position="70"/>
    </location>
    <ligand>
        <name>Mg(2+)</name>
        <dbReference type="ChEBI" id="CHEBI:18420"/>
        <label>1</label>
        <note>catalytic</note>
    </ligand>
</feature>
<dbReference type="InterPro" id="IPR006240">
    <property type="entry name" value="CysQ"/>
</dbReference>
<dbReference type="PRINTS" id="PR00377">
    <property type="entry name" value="IMPHPHTASES"/>
</dbReference>
<evidence type="ECO:0000256" key="5">
    <source>
        <dbReference type="ARBA" id="ARBA00022723"/>
    </source>
</evidence>
<accession>A0A081BEJ9</accession>
<evidence type="ECO:0000313" key="11">
    <source>
        <dbReference type="EMBL" id="GAK46467.1"/>
    </source>
</evidence>
<comment type="function">
    <text evidence="9">Converts adenosine-3',5'-bisphosphate (PAP) to AMP.</text>
</comment>
<feature type="binding site" evidence="10">
    <location>
        <position position="91"/>
    </location>
    <ligand>
        <name>Mg(2+)</name>
        <dbReference type="ChEBI" id="CHEBI:18420"/>
        <label>1</label>
        <note>catalytic</note>
    </ligand>
</feature>
<evidence type="ECO:0000256" key="9">
    <source>
        <dbReference type="HAMAP-Rule" id="MF_02095"/>
    </source>
</evidence>
<comment type="catalytic activity">
    <reaction evidence="1 9">
        <text>adenosine 3',5'-bisphosphate + H2O = AMP + phosphate</text>
        <dbReference type="Rhea" id="RHEA:10040"/>
        <dbReference type="ChEBI" id="CHEBI:15377"/>
        <dbReference type="ChEBI" id="CHEBI:43474"/>
        <dbReference type="ChEBI" id="CHEBI:58343"/>
        <dbReference type="ChEBI" id="CHEBI:456215"/>
        <dbReference type="EC" id="3.1.3.7"/>
    </reaction>
</comment>
<evidence type="ECO:0000256" key="10">
    <source>
        <dbReference type="PIRSR" id="PIRSR600760-2"/>
    </source>
</evidence>
<keyword evidence="3 9" id="KW-1003">Cell membrane</keyword>
<dbReference type="eggNOG" id="COG1218">
    <property type="taxonomic scope" value="Bacteria"/>
</dbReference>
<protein>
    <recommendedName>
        <fullName evidence="9">3'(2'),5'-bisphosphate nucleotidase CysQ</fullName>
        <ecNumber evidence="9">3.1.3.7</ecNumber>
    </recommendedName>
    <alternativeName>
        <fullName evidence="9">3'(2'),5-bisphosphonucleoside 3'(2')-phosphohydrolase</fullName>
    </alternativeName>
    <alternativeName>
        <fullName evidence="9">3'-phosphoadenosine 5'-phosphate phosphatase</fullName>
        <shortName evidence="9">PAP phosphatase</shortName>
    </alternativeName>
</protein>
<comment type="cofactor">
    <cofactor evidence="9 10">
        <name>Mg(2+)</name>
        <dbReference type="ChEBI" id="CHEBI:18420"/>
    </cofactor>
</comment>
<dbReference type="Proteomes" id="UP000028702">
    <property type="component" value="Unassembled WGS sequence"/>
</dbReference>
<dbReference type="Pfam" id="PF00459">
    <property type="entry name" value="Inositol_P"/>
    <property type="match status" value="1"/>
</dbReference>
<gene>
    <name evidence="9" type="primary">cysQ</name>
    <name evidence="11" type="ORF">M2A_2966</name>
</gene>
<feature type="binding site" evidence="9">
    <location>
        <position position="70"/>
    </location>
    <ligand>
        <name>Mg(2+)</name>
        <dbReference type="ChEBI" id="CHEBI:18420"/>
        <label>1</label>
    </ligand>
</feature>
<keyword evidence="7 9" id="KW-0460">Magnesium</keyword>
<feature type="binding site" evidence="9">
    <location>
        <position position="70"/>
    </location>
    <ligand>
        <name>substrate</name>
    </ligand>
</feature>
<comment type="caution">
    <text evidence="11">The sequence shown here is derived from an EMBL/GenBank/DDBJ whole genome shotgun (WGS) entry which is preliminary data.</text>
</comment>
<feature type="binding site" evidence="10">
    <location>
        <position position="225"/>
    </location>
    <ligand>
        <name>Mg(2+)</name>
        <dbReference type="ChEBI" id="CHEBI:18420"/>
        <label>1</label>
        <note>catalytic</note>
    </ligand>
</feature>
<evidence type="ECO:0000256" key="1">
    <source>
        <dbReference type="ARBA" id="ARBA00001625"/>
    </source>
</evidence>
<feature type="binding site" evidence="9">
    <location>
        <position position="89"/>
    </location>
    <ligand>
        <name>Mg(2+)</name>
        <dbReference type="ChEBI" id="CHEBI:18420"/>
        <label>2</label>
    </ligand>
</feature>
<keyword evidence="5 9" id="KW-0479">Metal-binding</keyword>
<name>A0A081BEJ9_9HYPH</name>
<dbReference type="PANTHER" id="PTHR43028:SF5">
    <property type="entry name" value="3'(2'),5'-BISPHOSPHATE NUCLEOTIDASE 1"/>
    <property type="match status" value="1"/>
</dbReference>
<dbReference type="InterPro" id="IPR050725">
    <property type="entry name" value="CysQ/Inositol_MonoPase"/>
</dbReference>
<dbReference type="PROSITE" id="PS00629">
    <property type="entry name" value="IMP_1"/>
    <property type="match status" value="1"/>
</dbReference>
<dbReference type="SUPFAM" id="SSF56655">
    <property type="entry name" value="Carbohydrate phosphatase"/>
    <property type="match status" value="1"/>
</dbReference>
<dbReference type="CDD" id="cd01638">
    <property type="entry name" value="CysQ"/>
    <property type="match status" value="1"/>
</dbReference>
<dbReference type="RefSeq" id="WP_045449069.1">
    <property type="nucleotide sequence ID" value="NZ_BBIO01000019.1"/>
</dbReference>
<evidence type="ECO:0000256" key="7">
    <source>
        <dbReference type="ARBA" id="ARBA00022842"/>
    </source>
</evidence>
<sequence length="270" mass="28918">MSIDYPSLSAGLCRIAVAAGADIMRHYEGGPVDVTQKQDDSPVTAADQDAEALILKGLAELAPDIPVVSEEAAAAGHIPVFGDVFFLVDPLDGTREFINKNGEFTVNIALIEKGEPTCGVVYAPAKQRLFYACGPAQAYEQDVEANTAGDLSKAPPPRRIKVRAVPETGMVAVASRSHRDQKTDEYLDHYNVTSFITAGSSLKFCLLAAGEADIYPRHGRTMEWDTAAGHAVLSAAGGSVTELDGTPLRYGKTERGMDNPYFVAKTWKGR</sequence>
<reference evidence="11 12" key="1">
    <citation type="submission" date="2014-07" db="EMBL/GenBank/DDBJ databases">
        <title>Tepidicaulis marinum gen. nov., sp. nov., a novel marine bacterium denitrifying nitrate to nitrous oxide strictly under microaerobic conditions.</title>
        <authorList>
            <person name="Takeuchi M."/>
            <person name="Yamagishi T."/>
            <person name="Kamagata Y."/>
            <person name="Oshima K."/>
            <person name="Hattori M."/>
            <person name="Katayama T."/>
            <person name="Hanada S."/>
            <person name="Tamaki H."/>
            <person name="Marumo K."/>
            <person name="Maeda H."/>
            <person name="Nedachi M."/>
            <person name="Iwasaki W."/>
            <person name="Suwa Y."/>
            <person name="Sakata S."/>
        </authorList>
    </citation>
    <scope>NUCLEOTIDE SEQUENCE [LARGE SCALE GENOMIC DNA]</scope>
    <source>
        <strain evidence="11 12">MA2</strain>
    </source>
</reference>
<dbReference type="NCBIfam" id="TIGR01331">
    <property type="entry name" value="bisphos_cysQ"/>
    <property type="match status" value="1"/>
</dbReference>
<dbReference type="GO" id="GO:0046854">
    <property type="term" value="P:phosphatidylinositol phosphate biosynthetic process"/>
    <property type="evidence" value="ECO:0007669"/>
    <property type="project" value="InterPro"/>
</dbReference>
<dbReference type="InterPro" id="IPR020583">
    <property type="entry name" value="Inositol_monoP_metal-BS"/>
</dbReference>
<dbReference type="GO" id="GO:0050427">
    <property type="term" value="P:3'-phosphoadenosine 5'-phosphosulfate metabolic process"/>
    <property type="evidence" value="ECO:0007669"/>
    <property type="project" value="TreeGrafter"/>
</dbReference>
<feature type="binding site" evidence="10">
    <location>
        <position position="92"/>
    </location>
    <ligand>
        <name>Mg(2+)</name>
        <dbReference type="ChEBI" id="CHEBI:18420"/>
        <label>1</label>
        <note>catalytic</note>
    </ligand>
</feature>
<evidence type="ECO:0000256" key="6">
    <source>
        <dbReference type="ARBA" id="ARBA00022801"/>
    </source>
</evidence>
<dbReference type="AlphaFoldDB" id="A0A081BEJ9"/>
<keyword evidence="6 9" id="KW-0378">Hydrolase</keyword>
<feature type="binding site" evidence="9">
    <location>
        <position position="92"/>
    </location>
    <ligand>
        <name>Mg(2+)</name>
        <dbReference type="ChEBI" id="CHEBI:18420"/>
        <label>2</label>
    </ligand>
</feature>
<dbReference type="InterPro" id="IPR000760">
    <property type="entry name" value="Inositol_monophosphatase-like"/>
</dbReference>
<dbReference type="InterPro" id="IPR020550">
    <property type="entry name" value="Inositol_monophosphatase_CS"/>
</dbReference>
<evidence type="ECO:0000313" key="12">
    <source>
        <dbReference type="Proteomes" id="UP000028702"/>
    </source>
</evidence>
<feature type="binding site" evidence="9">
    <location>
        <position position="225"/>
    </location>
    <ligand>
        <name>substrate</name>
    </ligand>
</feature>
<organism evidence="11 12">
    <name type="scientific">Tepidicaulis marinus</name>
    <dbReference type="NCBI Taxonomy" id="1333998"/>
    <lineage>
        <taxon>Bacteria</taxon>
        <taxon>Pseudomonadati</taxon>
        <taxon>Pseudomonadota</taxon>
        <taxon>Alphaproteobacteria</taxon>
        <taxon>Hyphomicrobiales</taxon>
        <taxon>Parvibaculaceae</taxon>
        <taxon>Tepidicaulis</taxon>
    </lineage>
</organism>
<dbReference type="GO" id="GO:0000287">
    <property type="term" value="F:magnesium ion binding"/>
    <property type="evidence" value="ECO:0007669"/>
    <property type="project" value="UniProtKB-UniRule"/>
</dbReference>
<evidence type="ECO:0000256" key="2">
    <source>
        <dbReference type="ARBA" id="ARBA00005289"/>
    </source>
</evidence>
<feature type="binding site" evidence="10">
    <location>
        <position position="89"/>
    </location>
    <ligand>
        <name>Mg(2+)</name>
        <dbReference type="ChEBI" id="CHEBI:18420"/>
        <label>1</label>
        <note>catalytic</note>
    </ligand>
</feature>
<keyword evidence="8 9" id="KW-0472">Membrane</keyword>
<evidence type="ECO:0000256" key="3">
    <source>
        <dbReference type="ARBA" id="ARBA00022475"/>
    </source>
</evidence>
<comment type="subcellular location">
    <subcellularLocation>
        <location evidence="9">Cell inner membrane</location>
        <topology evidence="9">Peripheral membrane protein</topology>
        <orientation evidence="9">Cytoplasmic side</orientation>
    </subcellularLocation>
</comment>
<keyword evidence="12" id="KW-1185">Reference proteome</keyword>
<evidence type="ECO:0000256" key="4">
    <source>
        <dbReference type="ARBA" id="ARBA00022519"/>
    </source>
</evidence>
<comment type="similarity">
    <text evidence="2 9">Belongs to the inositol monophosphatase superfamily. CysQ family.</text>
</comment>
<dbReference type="Gene3D" id="3.40.190.80">
    <property type="match status" value="1"/>
</dbReference>